<reference evidence="1 2" key="1">
    <citation type="journal article" date="2021" name="Plant Biotechnol. J.">
        <title>Multi-omics assisted identification of the key and species-specific regulatory components of drought-tolerant mechanisms in Gossypium stocksii.</title>
        <authorList>
            <person name="Yu D."/>
            <person name="Ke L."/>
            <person name="Zhang D."/>
            <person name="Wu Y."/>
            <person name="Sun Y."/>
            <person name="Mei J."/>
            <person name="Sun J."/>
            <person name="Sun Y."/>
        </authorList>
    </citation>
    <scope>NUCLEOTIDE SEQUENCE [LARGE SCALE GENOMIC DNA]</scope>
    <source>
        <strain evidence="2">cv. E1</strain>
        <tissue evidence="1">Leaf</tissue>
    </source>
</reference>
<accession>A0A9D3ZIH5</accession>
<organism evidence="1 2">
    <name type="scientific">Gossypium stocksii</name>
    <dbReference type="NCBI Taxonomy" id="47602"/>
    <lineage>
        <taxon>Eukaryota</taxon>
        <taxon>Viridiplantae</taxon>
        <taxon>Streptophyta</taxon>
        <taxon>Embryophyta</taxon>
        <taxon>Tracheophyta</taxon>
        <taxon>Spermatophyta</taxon>
        <taxon>Magnoliopsida</taxon>
        <taxon>eudicotyledons</taxon>
        <taxon>Gunneridae</taxon>
        <taxon>Pentapetalae</taxon>
        <taxon>rosids</taxon>
        <taxon>malvids</taxon>
        <taxon>Malvales</taxon>
        <taxon>Malvaceae</taxon>
        <taxon>Malvoideae</taxon>
        <taxon>Gossypium</taxon>
    </lineage>
</organism>
<keyword evidence="2" id="KW-1185">Reference proteome</keyword>
<evidence type="ECO:0000313" key="2">
    <source>
        <dbReference type="Proteomes" id="UP000828251"/>
    </source>
</evidence>
<dbReference type="OrthoDB" id="991485at2759"/>
<dbReference type="AlphaFoldDB" id="A0A9D3ZIH5"/>
<gene>
    <name evidence="1" type="ORF">J1N35_040664</name>
</gene>
<comment type="caution">
    <text evidence="1">The sequence shown here is derived from an EMBL/GenBank/DDBJ whole genome shotgun (WGS) entry which is preliminary data.</text>
</comment>
<dbReference type="Proteomes" id="UP000828251">
    <property type="component" value="Unassembled WGS sequence"/>
</dbReference>
<protein>
    <submittedName>
        <fullName evidence="1">Uncharacterized protein</fullName>
    </submittedName>
</protein>
<evidence type="ECO:0000313" key="1">
    <source>
        <dbReference type="EMBL" id="KAH1038921.1"/>
    </source>
</evidence>
<proteinExistence type="predicted"/>
<name>A0A9D3ZIH5_9ROSI</name>
<sequence length="256" mass="30290">MPIKWTKNIVKDSGCNGSNNILEKIDRIYETLGPWQYNKFNRMRHQIDKLTKHIDETIDAQNANANFKKLKDTCINLGKLYEVNKGYWTQRSRINWLIKGDRNTIFFHVRATSRQEKNNIDRLKYHNRIWVSNTLDKCRVARDYFYNLFITSNATNDDVDVSYILNCVNQDMNKMLMQRFIDEEILHAFNQMDPRKAPDIDDLLGIFLKKTGRSWVRIFFSVVMIFKDISCINETIDVLIPKIKDLSKSVEEEPLP</sequence>
<dbReference type="EMBL" id="JAIQCV010000012">
    <property type="protein sequence ID" value="KAH1038921.1"/>
    <property type="molecule type" value="Genomic_DNA"/>
</dbReference>